<evidence type="ECO:0000256" key="7">
    <source>
        <dbReference type="ARBA" id="ARBA00022833"/>
    </source>
</evidence>
<feature type="binding site" evidence="10">
    <location>
        <begin position="167"/>
        <end position="175"/>
    </location>
    <ligand>
        <name>GTP</name>
        <dbReference type="ChEBI" id="CHEBI:37565"/>
    </ligand>
</feature>
<dbReference type="GO" id="GO:0005525">
    <property type="term" value="F:GTP binding"/>
    <property type="evidence" value="ECO:0007669"/>
    <property type="project" value="UniProtKB-UniRule"/>
</dbReference>
<dbReference type="PROSITE" id="PS51721">
    <property type="entry name" value="G_CP"/>
    <property type="match status" value="1"/>
</dbReference>
<protein>
    <recommendedName>
        <fullName evidence="10">Small ribosomal subunit biogenesis GTPase RsgA</fullName>
        <ecNumber evidence="10">3.6.1.-</ecNumber>
    </recommendedName>
</protein>
<dbReference type="PATRIC" id="fig|1335616.4.peg.957"/>
<dbReference type="EMBL" id="AWTT01000019">
    <property type="protein sequence ID" value="KIS03439.1"/>
    <property type="molecule type" value="Genomic_DNA"/>
</dbReference>
<dbReference type="InterPro" id="IPR004881">
    <property type="entry name" value="Ribosome_biogen_GTPase_RsgA"/>
</dbReference>
<dbReference type="NCBIfam" id="TIGR00157">
    <property type="entry name" value="ribosome small subunit-dependent GTPase A"/>
    <property type="match status" value="1"/>
</dbReference>
<dbReference type="InterPro" id="IPR010914">
    <property type="entry name" value="RsgA_GTPase_dom"/>
</dbReference>
<dbReference type="STRING" id="1335616.WDC_0954"/>
<dbReference type="GO" id="GO:0042274">
    <property type="term" value="P:ribosomal small subunit biogenesis"/>
    <property type="evidence" value="ECO:0007669"/>
    <property type="project" value="UniProtKB-UniRule"/>
</dbReference>
<keyword evidence="8 10" id="KW-0694">RNA-binding</keyword>
<comment type="caution">
    <text evidence="13">The sequence shown here is derived from an EMBL/GenBank/DDBJ whole genome shotgun (WGS) entry which is preliminary data.</text>
</comment>
<comment type="subunit">
    <text evidence="10">Monomer. Associates with 30S ribosomal subunit, binds 16S rRNA.</text>
</comment>
<dbReference type="InterPro" id="IPR027417">
    <property type="entry name" value="P-loop_NTPase"/>
</dbReference>
<keyword evidence="2 10" id="KW-0690">Ribosome biogenesis</keyword>
<feature type="binding site" evidence="10">
    <location>
        <position position="248"/>
    </location>
    <ligand>
        <name>Zn(2+)</name>
        <dbReference type="ChEBI" id="CHEBI:29105"/>
    </ligand>
</feature>
<dbReference type="Gene3D" id="1.10.40.50">
    <property type="entry name" value="Probable gtpase engc, domain 3"/>
    <property type="match status" value="1"/>
</dbReference>
<keyword evidence="14" id="KW-1185">Reference proteome</keyword>
<name>A0A0D0YVY5_9LACO</name>
<reference evidence="13 14" key="1">
    <citation type="submission" date="2013-08" db="EMBL/GenBank/DDBJ databases">
        <title>Lactobacillus wasatchii sp. WDC04, a late gas producing bacteria isolated from aged chedder cheese.</title>
        <authorList>
            <person name="Oberg C.J."/>
            <person name="Culumber M."/>
            <person name="McMahon D.J."/>
            <person name="Broadbent J.R."/>
            <person name="Oberg T.S."/>
            <person name="Ortaki F."/>
        </authorList>
    </citation>
    <scope>NUCLEOTIDE SEQUENCE [LARGE SCALE GENOMIC DNA]</scope>
    <source>
        <strain evidence="13 14">WDC04</strain>
    </source>
</reference>
<dbReference type="PROSITE" id="PS50936">
    <property type="entry name" value="ENGC_GTPASE"/>
    <property type="match status" value="1"/>
</dbReference>
<dbReference type="GO" id="GO:0019843">
    <property type="term" value="F:rRNA binding"/>
    <property type="evidence" value="ECO:0007669"/>
    <property type="project" value="UniProtKB-KW"/>
</dbReference>
<comment type="function">
    <text evidence="10">One of several proteins that assist in the late maturation steps of the functional core of the 30S ribosomal subunit. Helps release RbfA from mature subunits. May play a role in the assembly of ribosomal proteins into the subunit. Circularly permuted GTPase that catalyzes slow GTP hydrolysis, GTPase activity is stimulated by the 30S ribosomal subunit.</text>
</comment>
<evidence type="ECO:0000256" key="9">
    <source>
        <dbReference type="ARBA" id="ARBA00023134"/>
    </source>
</evidence>
<comment type="similarity">
    <text evidence="10">Belongs to the TRAFAC class YlqF/YawG GTPase family. RsgA subfamily.</text>
</comment>
<dbReference type="GO" id="GO:0003924">
    <property type="term" value="F:GTPase activity"/>
    <property type="evidence" value="ECO:0007669"/>
    <property type="project" value="UniProtKB-UniRule"/>
</dbReference>
<comment type="cofactor">
    <cofactor evidence="10">
        <name>Zn(2+)</name>
        <dbReference type="ChEBI" id="CHEBI:29105"/>
    </cofactor>
    <text evidence="10">Binds 1 zinc ion per subunit.</text>
</comment>
<evidence type="ECO:0000313" key="13">
    <source>
        <dbReference type="EMBL" id="KIS03439.1"/>
    </source>
</evidence>
<feature type="binding site" evidence="10">
    <location>
        <position position="261"/>
    </location>
    <ligand>
        <name>Zn(2+)</name>
        <dbReference type="ChEBI" id="CHEBI:29105"/>
    </ligand>
</feature>
<dbReference type="OrthoDB" id="9809485at2"/>
<keyword evidence="4 10" id="KW-0699">rRNA-binding</keyword>
<keyword evidence="5 10" id="KW-0547">Nucleotide-binding</keyword>
<keyword evidence="1 10" id="KW-0963">Cytoplasm</keyword>
<sequence>MKKGIIQQSLSGFYDVLSDNELYRTRGRGNFRQKKIKPMVGDQVEFDGQNRHEGYLLKVLPRKNALTRPPIANVDVAIVVTAVREPIFSTNLLDRQLVALEAQKIKAIIYFTKTDLLNQAEYDAINVIVKGYQEAGYAVIMSHDPFEKQSLVALRKLISNQIGVVMGQTGAGKSTLLNHLVPSLALPTGVISQALQRGKHTTRKVSLLNIDNSLIADTPGFSSYETFDMTNEQLPLYFPEMAEIGKNCRFRGCLHLKEPNCAVKEAVANGTIMESRYNNYSQFHDLIVAQKPNYKK</sequence>
<evidence type="ECO:0000256" key="10">
    <source>
        <dbReference type="HAMAP-Rule" id="MF_01820"/>
    </source>
</evidence>
<evidence type="ECO:0000313" key="14">
    <source>
        <dbReference type="Proteomes" id="UP000032279"/>
    </source>
</evidence>
<dbReference type="InterPro" id="IPR030378">
    <property type="entry name" value="G_CP_dom"/>
</dbReference>
<dbReference type="EC" id="3.6.1.-" evidence="10"/>
<evidence type="ECO:0000256" key="5">
    <source>
        <dbReference type="ARBA" id="ARBA00022741"/>
    </source>
</evidence>
<feature type="domain" description="EngC GTPase" evidence="11">
    <location>
        <begin position="72"/>
        <end position="222"/>
    </location>
</feature>
<dbReference type="GO" id="GO:0046872">
    <property type="term" value="F:metal ion binding"/>
    <property type="evidence" value="ECO:0007669"/>
    <property type="project" value="UniProtKB-KW"/>
</dbReference>
<comment type="subcellular location">
    <subcellularLocation>
        <location evidence="10">Cytoplasm</location>
    </subcellularLocation>
</comment>
<dbReference type="CDD" id="cd01854">
    <property type="entry name" value="YjeQ_EngC"/>
    <property type="match status" value="1"/>
</dbReference>
<dbReference type="Pfam" id="PF16745">
    <property type="entry name" value="RsgA_N"/>
    <property type="match status" value="1"/>
</dbReference>
<evidence type="ECO:0000256" key="4">
    <source>
        <dbReference type="ARBA" id="ARBA00022730"/>
    </source>
</evidence>
<keyword evidence="9 10" id="KW-0342">GTP-binding</keyword>
<feature type="domain" description="CP-type G" evidence="12">
    <location>
        <begin position="63"/>
        <end position="224"/>
    </location>
</feature>
<dbReference type="SUPFAM" id="SSF52540">
    <property type="entry name" value="P-loop containing nucleoside triphosphate hydrolases"/>
    <property type="match status" value="1"/>
</dbReference>
<gene>
    <name evidence="13" type="primary">engC</name>
    <name evidence="10" type="synonym">rsgA</name>
    <name evidence="13" type="ORF">WDC_0954</name>
</gene>
<dbReference type="HAMAP" id="MF_01820">
    <property type="entry name" value="GTPase_RsgA"/>
    <property type="match status" value="1"/>
</dbReference>
<proteinExistence type="inferred from homology"/>
<dbReference type="InterPro" id="IPR012340">
    <property type="entry name" value="NA-bd_OB-fold"/>
</dbReference>
<dbReference type="PANTHER" id="PTHR32120:SF11">
    <property type="entry name" value="SMALL RIBOSOMAL SUBUNIT BIOGENESIS GTPASE RSGA 1, MITOCHONDRIAL-RELATED"/>
    <property type="match status" value="1"/>
</dbReference>
<evidence type="ECO:0000256" key="8">
    <source>
        <dbReference type="ARBA" id="ARBA00022884"/>
    </source>
</evidence>
<evidence type="ECO:0000256" key="6">
    <source>
        <dbReference type="ARBA" id="ARBA00022801"/>
    </source>
</evidence>
<dbReference type="Gene3D" id="3.40.50.300">
    <property type="entry name" value="P-loop containing nucleotide triphosphate hydrolases"/>
    <property type="match status" value="1"/>
</dbReference>
<dbReference type="PANTHER" id="PTHR32120">
    <property type="entry name" value="SMALL RIBOSOMAL SUBUNIT BIOGENESIS GTPASE RSGA"/>
    <property type="match status" value="1"/>
</dbReference>
<dbReference type="Pfam" id="PF03193">
    <property type="entry name" value="RsgA_GTPase"/>
    <property type="match status" value="1"/>
</dbReference>
<dbReference type="SUPFAM" id="SSF50249">
    <property type="entry name" value="Nucleic acid-binding proteins"/>
    <property type="match status" value="1"/>
</dbReference>
<dbReference type="RefSeq" id="WP_044010704.1">
    <property type="nucleotide sequence ID" value="NZ_AWTT01000019.1"/>
</dbReference>
<dbReference type="CDD" id="cd04466">
    <property type="entry name" value="S1_YloQ_GTPase"/>
    <property type="match status" value="1"/>
</dbReference>
<evidence type="ECO:0000259" key="11">
    <source>
        <dbReference type="PROSITE" id="PS50936"/>
    </source>
</evidence>
<evidence type="ECO:0000256" key="1">
    <source>
        <dbReference type="ARBA" id="ARBA00022490"/>
    </source>
</evidence>
<organism evidence="13 14">
    <name type="scientific">Paucilactobacillus wasatchensis</name>
    <dbReference type="NCBI Taxonomy" id="1335616"/>
    <lineage>
        <taxon>Bacteria</taxon>
        <taxon>Bacillati</taxon>
        <taxon>Bacillota</taxon>
        <taxon>Bacilli</taxon>
        <taxon>Lactobacillales</taxon>
        <taxon>Lactobacillaceae</taxon>
        <taxon>Paucilactobacillus</taxon>
    </lineage>
</organism>
<evidence type="ECO:0000256" key="3">
    <source>
        <dbReference type="ARBA" id="ARBA00022723"/>
    </source>
</evidence>
<dbReference type="Gene3D" id="2.40.50.140">
    <property type="entry name" value="Nucleic acid-binding proteins"/>
    <property type="match status" value="1"/>
</dbReference>
<keyword evidence="3 10" id="KW-0479">Metal-binding</keyword>
<dbReference type="AlphaFoldDB" id="A0A0D0YVY5"/>
<evidence type="ECO:0000256" key="2">
    <source>
        <dbReference type="ARBA" id="ARBA00022517"/>
    </source>
</evidence>
<feature type="binding site" evidence="10">
    <location>
        <begin position="112"/>
        <end position="115"/>
    </location>
    <ligand>
        <name>GTP</name>
        <dbReference type="ChEBI" id="CHEBI:37565"/>
    </ligand>
</feature>
<feature type="binding site" evidence="10">
    <location>
        <position position="255"/>
    </location>
    <ligand>
        <name>Zn(2+)</name>
        <dbReference type="ChEBI" id="CHEBI:29105"/>
    </ligand>
</feature>
<evidence type="ECO:0000259" key="12">
    <source>
        <dbReference type="PROSITE" id="PS51721"/>
    </source>
</evidence>
<dbReference type="InterPro" id="IPR031944">
    <property type="entry name" value="RsgA_N"/>
</dbReference>
<accession>A0A0D0YVY5</accession>
<keyword evidence="7 10" id="KW-0862">Zinc</keyword>
<feature type="binding site" evidence="10">
    <location>
        <position position="253"/>
    </location>
    <ligand>
        <name>Zn(2+)</name>
        <dbReference type="ChEBI" id="CHEBI:29105"/>
    </ligand>
</feature>
<dbReference type="Proteomes" id="UP000032279">
    <property type="component" value="Unassembled WGS sequence"/>
</dbReference>
<dbReference type="GO" id="GO:0005737">
    <property type="term" value="C:cytoplasm"/>
    <property type="evidence" value="ECO:0007669"/>
    <property type="project" value="UniProtKB-SubCell"/>
</dbReference>
<keyword evidence="6 10" id="KW-0378">Hydrolase</keyword>